<accession>J0XEZ8</accession>
<feature type="signal peptide" evidence="3">
    <location>
        <begin position="1"/>
        <end position="27"/>
    </location>
</feature>
<evidence type="ECO:0000256" key="1">
    <source>
        <dbReference type="SAM" id="MobiDB-lite"/>
    </source>
</evidence>
<keyword evidence="2" id="KW-1133">Transmembrane helix</keyword>
<keyword evidence="2" id="KW-0812">Transmembrane</keyword>
<comment type="caution">
    <text evidence="4">The sequence shown here is derived from an EMBL/GenBank/DDBJ whole genome shotgun (WGS) entry which is preliminary data.</text>
</comment>
<dbReference type="PATRIC" id="fig|1125718.3.peg.337"/>
<evidence type="ECO:0000256" key="3">
    <source>
        <dbReference type="SAM" id="SignalP"/>
    </source>
</evidence>
<dbReference type="Proteomes" id="UP000002941">
    <property type="component" value="Unassembled WGS sequence"/>
</dbReference>
<keyword evidence="2" id="KW-0472">Membrane</keyword>
<reference evidence="4 5" key="1">
    <citation type="submission" date="2012-05" db="EMBL/GenBank/DDBJ databases">
        <authorList>
            <person name="Harkins D.M."/>
            <person name="Madupu R."/>
            <person name="Durkin A.S."/>
            <person name="Torralba M."/>
            <person name="Methe B."/>
            <person name="Sutton G.G."/>
            <person name="Nelson K.E."/>
        </authorList>
    </citation>
    <scope>NUCLEOTIDE SEQUENCE [LARGE SCALE GENOMIC DNA]</scope>
    <source>
        <strain evidence="4 5">F0489</strain>
    </source>
</reference>
<proteinExistence type="predicted"/>
<name>J0XEZ8_9ACTO</name>
<sequence length="303" mass="32245">MKVSHRLRRLTTTVAAALLAVALLGTAAPSPRPNGPSPTPTRPTFNPSPSPSQAPSIIGSFNQGEISTFISIEIAEDGTIDASVEATYHLSTTVHCDADTFKKNFTSDVNISTGDKNTTHTSGKKTHRTDTQTCTATIEGMTPEQFENEFHGGRVEHNDGTITYNYPIPKYIHNLDISVTFPGKVTQASGNGTLSARTATWEHVETENVALKARGAESAAAPTGIGAPSSLQTITLGALAVLAVAGATFSYMLVMRRKKDAPSTDTAPATMYEPPERIQPHQSEAQPTDDAQPDGPSERTTRD</sequence>
<evidence type="ECO:0008006" key="6">
    <source>
        <dbReference type="Google" id="ProtNLM"/>
    </source>
</evidence>
<feature type="compositionally biased region" description="Pro residues" evidence="1">
    <location>
        <begin position="30"/>
        <end position="52"/>
    </location>
</feature>
<feature type="region of interest" description="Disordered" evidence="1">
    <location>
        <begin position="27"/>
        <end position="58"/>
    </location>
</feature>
<dbReference type="AlphaFoldDB" id="J0XEZ8"/>
<dbReference type="EMBL" id="AKFT01000021">
    <property type="protein sequence ID" value="EJF47296.1"/>
    <property type="molecule type" value="Genomic_DNA"/>
</dbReference>
<organism evidence="4 5">
    <name type="scientific">Actinomyces massiliensis F0489</name>
    <dbReference type="NCBI Taxonomy" id="1125718"/>
    <lineage>
        <taxon>Bacteria</taxon>
        <taxon>Bacillati</taxon>
        <taxon>Actinomycetota</taxon>
        <taxon>Actinomycetes</taxon>
        <taxon>Actinomycetales</taxon>
        <taxon>Actinomycetaceae</taxon>
        <taxon>Actinomyces</taxon>
    </lineage>
</organism>
<dbReference type="OrthoDB" id="3712375at2"/>
<evidence type="ECO:0000256" key="2">
    <source>
        <dbReference type="SAM" id="Phobius"/>
    </source>
</evidence>
<feature type="chain" id="PRO_5003741607" description="LPXTG cell wall anchor domain protein" evidence="3">
    <location>
        <begin position="28"/>
        <end position="303"/>
    </location>
</feature>
<feature type="transmembrane region" description="Helical" evidence="2">
    <location>
        <begin position="234"/>
        <end position="254"/>
    </location>
</feature>
<feature type="region of interest" description="Disordered" evidence="1">
    <location>
        <begin position="257"/>
        <end position="303"/>
    </location>
</feature>
<gene>
    <name evidence="4" type="ORF">HMPREF1318_1574</name>
</gene>
<keyword evidence="3" id="KW-0732">Signal</keyword>
<evidence type="ECO:0000313" key="5">
    <source>
        <dbReference type="Proteomes" id="UP000002941"/>
    </source>
</evidence>
<protein>
    <recommendedName>
        <fullName evidence="6">LPXTG cell wall anchor domain protein</fullName>
    </recommendedName>
</protein>
<keyword evidence="5" id="KW-1185">Reference proteome</keyword>
<evidence type="ECO:0000313" key="4">
    <source>
        <dbReference type="EMBL" id="EJF47296.1"/>
    </source>
</evidence>